<protein>
    <submittedName>
        <fullName evidence="2">RNA-directed DNA polymerase, eukaryota, reverse transcriptase zinc-binding domain protein</fullName>
    </submittedName>
</protein>
<sequence length="304" mass="34036">SIMELSPIIPQVLLNSDDNNELEKYWELLKDDVVEAVRSAFDSFVMPKGMQYKGIAKILANRLAKVVNKVIGHEQSAFISGRQILDGPIMLSEVMSFGDKWRRWIQMCLHSARSSVLVNRSPSREFSIKRGLRQDDPLSPFLFIIVMEGLHLALKDAVDTSLICGTNVGDTSYNISHLFYADDIVIISDWNKQDMDNIIRILQVFYLASGLKLNISKSQVYGLGVSSNDIEDMTRDTGCTTGNIPFSYLGLPIGSNMNSIDNWQPTGKVCLSNLPDAWSWNILDDGNFSVQATRIHIDNCLLPS</sequence>
<evidence type="ECO:0000313" key="2">
    <source>
        <dbReference type="EMBL" id="GJS58169.1"/>
    </source>
</evidence>
<keyword evidence="3" id="KW-1185">Reference proteome</keyword>
<proteinExistence type="predicted"/>
<keyword evidence="2" id="KW-0548">Nucleotidyltransferase</keyword>
<dbReference type="PROSITE" id="PS50878">
    <property type="entry name" value="RT_POL"/>
    <property type="match status" value="1"/>
</dbReference>
<dbReference type="CDD" id="cd01650">
    <property type="entry name" value="RT_nLTR_like"/>
    <property type="match status" value="1"/>
</dbReference>
<dbReference type="PANTHER" id="PTHR46890">
    <property type="entry name" value="NON-LTR RETROLELEMENT REVERSE TRANSCRIPTASE-LIKE PROTEIN-RELATED"/>
    <property type="match status" value="1"/>
</dbReference>
<dbReference type="GO" id="GO:0003964">
    <property type="term" value="F:RNA-directed DNA polymerase activity"/>
    <property type="evidence" value="ECO:0007669"/>
    <property type="project" value="UniProtKB-KW"/>
</dbReference>
<reference evidence="2" key="1">
    <citation type="journal article" date="2022" name="Int. J. Mol. Sci.">
        <title>Draft Genome of Tanacetum Coccineum: Genomic Comparison of Closely Related Tanacetum-Family Plants.</title>
        <authorList>
            <person name="Yamashiro T."/>
            <person name="Shiraishi A."/>
            <person name="Nakayama K."/>
            <person name="Satake H."/>
        </authorList>
    </citation>
    <scope>NUCLEOTIDE SEQUENCE</scope>
</reference>
<dbReference type="Proteomes" id="UP001151760">
    <property type="component" value="Unassembled WGS sequence"/>
</dbReference>
<organism evidence="2 3">
    <name type="scientific">Tanacetum coccineum</name>
    <dbReference type="NCBI Taxonomy" id="301880"/>
    <lineage>
        <taxon>Eukaryota</taxon>
        <taxon>Viridiplantae</taxon>
        <taxon>Streptophyta</taxon>
        <taxon>Embryophyta</taxon>
        <taxon>Tracheophyta</taxon>
        <taxon>Spermatophyta</taxon>
        <taxon>Magnoliopsida</taxon>
        <taxon>eudicotyledons</taxon>
        <taxon>Gunneridae</taxon>
        <taxon>Pentapetalae</taxon>
        <taxon>asterids</taxon>
        <taxon>campanulids</taxon>
        <taxon>Asterales</taxon>
        <taxon>Asteraceae</taxon>
        <taxon>Asteroideae</taxon>
        <taxon>Anthemideae</taxon>
        <taxon>Anthemidinae</taxon>
        <taxon>Tanacetum</taxon>
    </lineage>
</organism>
<dbReference type="PANTHER" id="PTHR46890:SF50">
    <property type="entry name" value="RNA-DIRECTED DNA POLYMERASE, EUKARYOTA, REVERSE TRANSCRIPTASE ZINC-BINDING DOMAIN PROTEIN-RELATED"/>
    <property type="match status" value="1"/>
</dbReference>
<dbReference type="InterPro" id="IPR000477">
    <property type="entry name" value="RT_dom"/>
</dbReference>
<feature type="non-terminal residue" evidence="2">
    <location>
        <position position="1"/>
    </location>
</feature>
<name>A0ABQ4WZ07_9ASTR</name>
<dbReference type="EMBL" id="BQNB010009061">
    <property type="protein sequence ID" value="GJS58169.1"/>
    <property type="molecule type" value="Genomic_DNA"/>
</dbReference>
<keyword evidence="2" id="KW-0808">Transferase</keyword>
<evidence type="ECO:0000313" key="3">
    <source>
        <dbReference type="Proteomes" id="UP001151760"/>
    </source>
</evidence>
<dbReference type="InterPro" id="IPR052343">
    <property type="entry name" value="Retrotransposon-Effector_Assoc"/>
</dbReference>
<comment type="caution">
    <text evidence="2">The sequence shown here is derived from an EMBL/GenBank/DDBJ whole genome shotgun (WGS) entry which is preliminary data.</text>
</comment>
<dbReference type="SUPFAM" id="SSF56672">
    <property type="entry name" value="DNA/RNA polymerases"/>
    <property type="match status" value="1"/>
</dbReference>
<accession>A0ABQ4WZ07</accession>
<dbReference type="InterPro" id="IPR043502">
    <property type="entry name" value="DNA/RNA_pol_sf"/>
</dbReference>
<keyword evidence="2" id="KW-0695">RNA-directed DNA polymerase</keyword>
<reference evidence="2" key="2">
    <citation type="submission" date="2022-01" db="EMBL/GenBank/DDBJ databases">
        <authorList>
            <person name="Yamashiro T."/>
            <person name="Shiraishi A."/>
            <person name="Satake H."/>
            <person name="Nakayama K."/>
        </authorList>
    </citation>
    <scope>NUCLEOTIDE SEQUENCE</scope>
</reference>
<evidence type="ECO:0000259" key="1">
    <source>
        <dbReference type="PROSITE" id="PS50878"/>
    </source>
</evidence>
<feature type="domain" description="Reverse transcriptase" evidence="1">
    <location>
        <begin position="1"/>
        <end position="253"/>
    </location>
</feature>
<gene>
    <name evidence="2" type="ORF">Tco_0652953</name>
</gene>
<dbReference type="Pfam" id="PF00078">
    <property type="entry name" value="RVT_1"/>
    <property type="match status" value="1"/>
</dbReference>